<evidence type="ECO:0000313" key="3">
    <source>
        <dbReference type="Proteomes" id="UP000240080"/>
    </source>
</evidence>
<keyword evidence="3" id="KW-1185">Reference proteome</keyword>
<dbReference type="Bgee" id="ENSPPAG00000042737">
    <property type="expression patterns" value="Expressed in placenta and 1 other cell type or tissue"/>
</dbReference>
<proteinExistence type="predicted"/>
<dbReference type="EMBL" id="AJFE02026504">
    <property type="status" value="NOT_ANNOTATED_CDS"/>
    <property type="molecule type" value="Genomic_DNA"/>
</dbReference>
<evidence type="ECO:0000256" key="1">
    <source>
        <dbReference type="SAM" id="MobiDB-lite"/>
    </source>
</evidence>
<evidence type="ECO:0000313" key="2">
    <source>
        <dbReference type="Ensembl" id="ENSPPAP00000040158.1"/>
    </source>
</evidence>
<reference evidence="2" key="3">
    <citation type="submission" date="2025-09" db="UniProtKB">
        <authorList>
            <consortium name="Ensembl"/>
        </authorList>
    </citation>
    <scope>IDENTIFICATION</scope>
</reference>
<feature type="compositionally biased region" description="Basic residues" evidence="1">
    <location>
        <begin position="50"/>
        <end position="60"/>
    </location>
</feature>
<reference evidence="2 3" key="1">
    <citation type="journal article" date="2012" name="Nature">
        <title>The bonobo genome compared with the chimpanzee and human genomes.</title>
        <authorList>
            <person name="Prufer K."/>
            <person name="Munch K."/>
            <person name="Hellmann I."/>
            <person name="Akagi K."/>
            <person name="Miller J.R."/>
            <person name="Walenz B."/>
            <person name="Koren S."/>
            <person name="Sutton G."/>
            <person name="Kodira C."/>
            <person name="Winer R."/>
            <person name="Knight J.R."/>
            <person name="Mullikin J.C."/>
            <person name="Meader S.J."/>
            <person name="Ponting C.P."/>
            <person name="Lunter G."/>
            <person name="Higashino S."/>
            <person name="Hobolth A."/>
            <person name="Dutheil J."/>
            <person name="Karakoc E."/>
            <person name="Alkan C."/>
            <person name="Sajjadian S."/>
            <person name="Catacchio C.R."/>
            <person name="Ventura M."/>
            <person name="Marques-Bonet T."/>
            <person name="Eichler E.E."/>
            <person name="Andre C."/>
            <person name="Atencia R."/>
            <person name="Mugisha L."/>
            <person name="Junhold J."/>
            <person name="Patterson N."/>
            <person name="Siebauer M."/>
            <person name="Good J.M."/>
            <person name="Fischer A."/>
            <person name="Ptak S.E."/>
            <person name="Lachmann M."/>
            <person name="Symer D.E."/>
            <person name="Mailund T."/>
            <person name="Schierup M.H."/>
            <person name="Andres A.M."/>
            <person name="Kelso J."/>
            <person name="Paabo S."/>
        </authorList>
    </citation>
    <scope>NUCLEOTIDE SEQUENCE [LARGE SCALE GENOMIC DNA]</scope>
</reference>
<sequence length="60" mass="6776">MSPRNLPVQNVNNAMFLQKVLGLSFIGALSRTADLSPSHSPCHHESLNKKEKRHFGFKKM</sequence>
<dbReference type="Proteomes" id="UP000240080">
    <property type="component" value="Chromosome 1"/>
</dbReference>
<dbReference type="OMA" id="PCHHESL"/>
<protein>
    <submittedName>
        <fullName evidence="2">Uncharacterized protein</fullName>
    </submittedName>
</protein>
<dbReference type="Ensembl" id="ENSPPAT00000063072.1">
    <property type="protein sequence ID" value="ENSPPAP00000040158.1"/>
    <property type="gene ID" value="ENSPPAG00000042737.1"/>
</dbReference>
<organism evidence="2 3">
    <name type="scientific">Pan paniscus</name>
    <name type="common">Pygmy chimpanzee</name>
    <name type="synonym">Bonobo</name>
    <dbReference type="NCBI Taxonomy" id="9597"/>
    <lineage>
        <taxon>Eukaryota</taxon>
        <taxon>Metazoa</taxon>
        <taxon>Chordata</taxon>
        <taxon>Craniata</taxon>
        <taxon>Vertebrata</taxon>
        <taxon>Euteleostomi</taxon>
        <taxon>Mammalia</taxon>
        <taxon>Eutheria</taxon>
        <taxon>Euarchontoglires</taxon>
        <taxon>Primates</taxon>
        <taxon>Haplorrhini</taxon>
        <taxon>Catarrhini</taxon>
        <taxon>Hominidae</taxon>
        <taxon>Pan</taxon>
    </lineage>
</organism>
<accession>A0A2R9CGJ9</accession>
<reference evidence="2" key="2">
    <citation type="submission" date="2025-08" db="UniProtKB">
        <authorList>
            <consortium name="Ensembl"/>
        </authorList>
    </citation>
    <scope>IDENTIFICATION</scope>
</reference>
<feature type="region of interest" description="Disordered" evidence="1">
    <location>
        <begin position="37"/>
        <end position="60"/>
    </location>
</feature>
<name>A0A2R9CGJ9_PANPA</name>
<dbReference type="AlphaFoldDB" id="A0A2R9CGJ9"/>
<dbReference type="GeneTree" id="ENSGT00910000146843"/>